<evidence type="ECO:0000313" key="14">
    <source>
        <dbReference type="Proteomes" id="UP000439113"/>
    </source>
</evidence>
<evidence type="ECO:0000313" key="13">
    <source>
        <dbReference type="EMBL" id="MTV33150.1"/>
    </source>
</evidence>
<accession>A0A6N8DRF5</accession>
<dbReference type="Pfam" id="PF00578">
    <property type="entry name" value="AhpC-TSA"/>
    <property type="match status" value="1"/>
</dbReference>
<evidence type="ECO:0000256" key="8">
    <source>
        <dbReference type="ARBA" id="ARBA00032824"/>
    </source>
</evidence>
<evidence type="ECO:0000256" key="2">
    <source>
        <dbReference type="ARBA" id="ARBA00013017"/>
    </source>
</evidence>
<comment type="catalytic activity">
    <reaction evidence="11">
        <text>a hydroperoxide + [thioredoxin]-dithiol = an alcohol + [thioredoxin]-disulfide + H2O</text>
        <dbReference type="Rhea" id="RHEA:62620"/>
        <dbReference type="Rhea" id="RHEA-COMP:10698"/>
        <dbReference type="Rhea" id="RHEA-COMP:10700"/>
        <dbReference type="ChEBI" id="CHEBI:15377"/>
        <dbReference type="ChEBI" id="CHEBI:29950"/>
        <dbReference type="ChEBI" id="CHEBI:30879"/>
        <dbReference type="ChEBI" id="CHEBI:35924"/>
        <dbReference type="ChEBI" id="CHEBI:50058"/>
        <dbReference type="EC" id="1.11.1.24"/>
    </reaction>
</comment>
<keyword evidence="4" id="KW-0049">Antioxidant</keyword>
<dbReference type="CDD" id="cd03017">
    <property type="entry name" value="PRX_BCP"/>
    <property type="match status" value="1"/>
</dbReference>
<sequence length="188" mass="19614">MWKATLAAVGGATIIAGAVFLNGSARAAMQPGDAAPDFSTQAAVGGKVFTFSLAEALKKGPVVLYFYPKSFTPGCTAEAHDFADNAENFAKAGASVIGVSADGIDTQKEFSSKACRDKFPVGADPDGKVIKAYKAQLIKVGDMATAARISYVIAPDGKILMAYQDMSAGPHVEKTLAAVRQWRADHPN</sequence>
<dbReference type="Proteomes" id="UP000439113">
    <property type="component" value="Unassembled WGS sequence"/>
</dbReference>
<feature type="domain" description="Thioredoxin" evidence="12">
    <location>
        <begin position="29"/>
        <end position="184"/>
    </location>
</feature>
<keyword evidence="3" id="KW-0575">Peroxidase</keyword>
<evidence type="ECO:0000256" key="9">
    <source>
        <dbReference type="ARBA" id="ARBA00038489"/>
    </source>
</evidence>
<dbReference type="InterPro" id="IPR000866">
    <property type="entry name" value="AhpC/TSA"/>
</dbReference>
<comment type="function">
    <text evidence="1">Thiol-specific peroxidase that catalyzes the reduction of hydrogen peroxide and organic hydroperoxides to water and alcohols, respectively. Plays a role in cell protection against oxidative stress by detoxifying peroxides and as sensor of hydrogen peroxide-mediated signaling events.</text>
</comment>
<evidence type="ECO:0000256" key="11">
    <source>
        <dbReference type="ARBA" id="ARBA00049091"/>
    </source>
</evidence>
<evidence type="ECO:0000256" key="3">
    <source>
        <dbReference type="ARBA" id="ARBA00022559"/>
    </source>
</evidence>
<dbReference type="GO" id="GO:0045454">
    <property type="term" value="P:cell redox homeostasis"/>
    <property type="evidence" value="ECO:0007669"/>
    <property type="project" value="TreeGrafter"/>
</dbReference>
<dbReference type="GO" id="GO:0034599">
    <property type="term" value="P:cellular response to oxidative stress"/>
    <property type="evidence" value="ECO:0007669"/>
    <property type="project" value="TreeGrafter"/>
</dbReference>
<dbReference type="GO" id="GO:0008379">
    <property type="term" value="F:thioredoxin peroxidase activity"/>
    <property type="evidence" value="ECO:0007669"/>
    <property type="project" value="TreeGrafter"/>
</dbReference>
<dbReference type="InterPro" id="IPR036249">
    <property type="entry name" value="Thioredoxin-like_sf"/>
</dbReference>
<protein>
    <recommendedName>
        <fullName evidence="2">thioredoxin-dependent peroxiredoxin</fullName>
        <ecNumber evidence="2">1.11.1.24</ecNumber>
    </recommendedName>
    <alternativeName>
        <fullName evidence="8">Thioredoxin peroxidase</fullName>
    </alternativeName>
    <alternativeName>
        <fullName evidence="10">Thioredoxin-dependent peroxiredoxin Bcp</fullName>
    </alternativeName>
</protein>
<keyword evidence="7" id="KW-0676">Redox-active center</keyword>
<gene>
    <name evidence="13" type="ORF">GJ654_19385</name>
</gene>
<dbReference type="EMBL" id="WNKS01000027">
    <property type="protein sequence ID" value="MTV33150.1"/>
    <property type="molecule type" value="Genomic_DNA"/>
</dbReference>
<keyword evidence="6" id="KW-1015">Disulfide bond</keyword>
<dbReference type="EC" id="1.11.1.24" evidence="2"/>
<dbReference type="SUPFAM" id="SSF52833">
    <property type="entry name" value="Thioredoxin-like"/>
    <property type="match status" value="1"/>
</dbReference>
<name>A0A6N8DRF5_RHOAC</name>
<dbReference type="Gene3D" id="3.40.30.10">
    <property type="entry name" value="Glutaredoxin"/>
    <property type="match status" value="1"/>
</dbReference>
<evidence type="ECO:0000256" key="1">
    <source>
        <dbReference type="ARBA" id="ARBA00003330"/>
    </source>
</evidence>
<reference evidence="13 14" key="1">
    <citation type="submission" date="2019-11" db="EMBL/GenBank/DDBJ databases">
        <title>Whole-genome sequence of a Rhodoblastus acidophilus DSM 142.</title>
        <authorList>
            <person name="Kyndt J.A."/>
            <person name="Meyer T.E."/>
        </authorList>
    </citation>
    <scope>NUCLEOTIDE SEQUENCE [LARGE SCALE GENOMIC DNA]</scope>
    <source>
        <strain evidence="13 14">DSM 142</strain>
    </source>
</reference>
<dbReference type="PROSITE" id="PS51352">
    <property type="entry name" value="THIOREDOXIN_2"/>
    <property type="match status" value="1"/>
</dbReference>
<dbReference type="InterPro" id="IPR013766">
    <property type="entry name" value="Thioredoxin_domain"/>
</dbReference>
<comment type="caution">
    <text evidence="13">The sequence shown here is derived from an EMBL/GenBank/DDBJ whole genome shotgun (WGS) entry which is preliminary data.</text>
</comment>
<evidence type="ECO:0000256" key="5">
    <source>
        <dbReference type="ARBA" id="ARBA00023002"/>
    </source>
</evidence>
<dbReference type="AlphaFoldDB" id="A0A6N8DRF5"/>
<dbReference type="OrthoDB" id="5572803at2"/>
<dbReference type="PANTHER" id="PTHR42801">
    <property type="entry name" value="THIOREDOXIN-DEPENDENT PEROXIDE REDUCTASE"/>
    <property type="match status" value="1"/>
</dbReference>
<evidence type="ECO:0000256" key="4">
    <source>
        <dbReference type="ARBA" id="ARBA00022862"/>
    </source>
</evidence>
<evidence type="ECO:0000259" key="12">
    <source>
        <dbReference type="PROSITE" id="PS51352"/>
    </source>
</evidence>
<dbReference type="PANTHER" id="PTHR42801:SF4">
    <property type="entry name" value="AHPC_TSA FAMILY PROTEIN"/>
    <property type="match status" value="1"/>
</dbReference>
<evidence type="ECO:0000256" key="7">
    <source>
        <dbReference type="ARBA" id="ARBA00023284"/>
    </source>
</evidence>
<keyword evidence="5" id="KW-0560">Oxidoreductase</keyword>
<dbReference type="GO" id="GO:0005737">
    <property type="term" value="C:cytoplasm"/>
    <property type="evidence" value="ECO:0007669"/>
    <property type="project" value="TreeGrafter"/>
</dbReference>
<evidence type="ECO:0000256" key="6">
    <source>
        <dbReference type="ARBA" id="ARBA00023157"/>
    </source>
</evidence>
<comment type="similarity">
    <text evidence="9">Belongs to the peroxiredoxin family. BCP/PrxQ subfamily.</text>
</comment>
<proteinExistence type="inferred from homology"/>
<organism evidence="13 14">
    <name type="scientific">Rhodoblastus acidophilus</name>
    <name type="common">Rhodopseudomonas acidophila</name>
    <dbReference type="NCBI Taxonomy" id="1074"/>
    <lineage>
        <taxon>Bacteria</taxon>
        <taxon>Pseudomonadati</taxon>
        <taxon>Pseudomonadota</taxon>
        <taxon>Alphaproteobacteria</taxon>
        <taxon>Hyphomicrobiales</taxon>
        <taxon>Rhodoblastaceae</taxon>
        <taxon>Rhodoblastus</taxon>
    </lineage>
</organism>
<dbReference type="InterPro" id="IPR050924">
    <property type="entry name" value="Peroxiredoxin_BCP/PrxQ"/>
</dbReference>
<evidence type="ECO:0000256" key="10">
    <source>
        <dbReference type="ARBA" id="ARBA00042639"/>
    </source>
</evidence>